<protein>
    <submittedName>
        <fullName evidence="1">Uncharacterized protein</fullName>
    </submittedName>
</protein>
<dbReference type="Pfam" id="PF04889">
    <property type="entry name" value="Cwf_Cwc_15"/>
    <property type="match status" value="1"/>
</dbReference>
<dbReference type="GO" id="GO:0000398">
    <property type="term" value="P:mRNA splicing, via spliceosome"/>
    <property type="evidence" value="ECO:0007669"/>
    <property type="project" value="InterPro"/>
</dbReference>
<dbReference type="InterPro" id="IPR006973">
    <property type="entry name" value="Cwf_Cwc_15"/>
</dbReference>
<keyword evidence="2" id="KW-1185">Reference proteome</keyword>
<dbReference type="InParanoid" id="A0A3P7F3M1"/>
<dbReference type="Proteomes" id="UP000270924">
    <property type="component" value="Unassembled WGS sequence"/>
</dbReference>
<dbReference type="GO" id="GO:0005681">
    <property type="term" value="C:spliceosomal complex"/>
    <property type="evidence" value="ECO:0007669"/>
    <property type="project" value="InterPro"/>
</dbReference>
<dbReference type="OrthoDB" id="30179at2759"/>
<proteinExistence type="predicted"/>
<gene>
    <name evidence="1" type="ORF">WBA_LOCUS12829</name>
</gene>
<evidence type="ECO:0000313" key="1">
    <source>
        <dbReference type="EMBL" id="VDM23107.1"/>
    </source>
</evidence>
<organism evidence="1 2">
    <name type="scientific">Wuchereria bancrofti</name>
    <dbReference type="NCBI Taxonomy" id="6293"/>
    <lineage>
        <taxon>Eukaryota</taxon>
        <taxon>Metazoa</taxon>
        <taxon>Ecdysozoa</taxon>
        <taxon>Nematoda</taxon>
        <taxon>Chromadorea</taxon>
        <taxon>Rhabditida</taxon>
        <taxon>Spirurina</taxon>
        <taxon>Spiruromorpha</taxon>
        <taxon>Filarioidea</taxon>
        <taxon>Onchocercidae</taxon>
        <taxon>Wuchereria</taxon>
    </lineage>
</organism>
<evidence type="ECO:0000313" key="2">
    <source>
        <dbReference type="Proteomes" id="UP000270924"/>
    </source>
</evidence>
<sequence length="148" mass="17639">MFVMISSILLHSQDYWNWKRQRSDIRNIIPVKRRWDDDVVFKNCAKGIEERRKDQVEVSWISMVLKENKKLGGGADLQFVRSFSVLASSAISSAELSSSSSEYYRFRSLHVFRFAFVDRKNIWPHCFLFERCRFVLAYRYNALRALDR</sequence>
<reference evidence="1 2" key="1">
    <citation type="submission" date="2018-11" db="EMBL/GenBank/DDBJ databases">
        <authorList>
            <consortium name="Pathogen Informatics"/>
        </authorList>
    </citation>
    <scope>NUCLEOTIDE SEQUENCE [LARGE SCALE GENOMIC DNA]</scope>
</reference>
<accession>A0A3P7F3M1</accession>
<dbReference type="AlphaFoldDB" id="A0A3P7F3M1"/>
<dbReference type="EMBL" id="UYWW01013170">
    <property type="protein sequence ID" value="VDM23107.1"/>
    <property type="molecule type" value="Genomic_DNA"/>
</dbReference>
<name>A0A3P7F3M1_WUCBA</name>